<keyword evidence="3" id="KW-1185">Reference proteome</keyword>
<protein>
    <submittedName>
        <fullName evidence="2">Uncharacterized protein</fullName>
    </submittedName>
</protein>
<organism evidence="2 3">
    <name type="scientific">Mycena metata</name>
    <dbReference type="NCBI Taxonomy" id="1033252"/>
    <lineage>
        <taxon>Eukaryota</taxon>
        <taxon>Fungi</taxon>
        <taxon>Dikarya</taxon>
        <taxon>Basidiomycota</taxon>
        <taxon>Agaricomycotina</taxon>
        <taxon>Agaricomycetes</taxon>
        <taxon>Agaricomycetidae</taxon>
        <taxon>Agaricales</taxon>
        <taxon>Marasmiineae</taxon>
        <taxon>Mycenaceae</taxon>
        <taxon>Mycena</taxon>
    </lineage>
</organism>
<reference evidence="2" key="1">
    <citation type="submission" date="2023-03" db="EMBL/GenBank/DDBJ databases">
        <title>Massive genome expansion in bonnet fungi (Mycena s.s.) driven by repeated elements and novel gene families across ecological guilds.</title>
        <authorList>
            <consortium name="Lawrence Berkeley National Laboratory"/>
            <person name="Harder C.B."/>
            <person name="Miyauchi S."/>
            <person name="Viragh M."/>
            <person name="Kuo A."/>
            <person name="Thoen E."/>
            <person name="Andreopoulos B."/>
            <person name="Lu D."/>
            <person name="Skrede I."/>
            <person name="Drula E."/>
            <person name="Henrissat B."/>
            <person name="Morin E."/>
            <person name="Kohler A."/>
            <person name="Barry K."/>
            <person name="LaButti K."/>
            <person name="Morin E."/>
            <person name="Salamov A."/>
            <person name="Lipzen A."/>
            <person name="Mereny Z."/>
            <person name="Hegedus B."/>
            <person name="Baldrian P."/>
            <person name="Stursova M."/>
            <person name="Weitz H."/>
            <person name="Taylor A."/>
            <person name="Grigoriev I.V."/>
            <person name="Nagy L.G."/>
            <person name="Martin F."/>
            <person name="Kauserud H."/>
        </authorList>
    </citation>
    <scope>NUCLEOTIDE SEQUENCE</scope>
    <source>
        <strain evidence="2">CBHHK182m</strain>
    </source>
</reference>
<gene>
    <name evidence="2" type="ORF">B0H16DRAFT_1455725</name>
</gene>
<evidence type="ECO:0000313" key="2">
    <source>
        <dbReference type="EMBL" id="KAJ7762103.1"/>
    </source>
</evidence>
<dbReference type="AlphaFoldDB" id="A0AAD7NIY5"/>
<feature type="region of interest" description="Disordered" evidence="1">
    <location>
        <begin position="101"/>
        <end position="126"/>
    </location>
</feature>
<proteinExistence type="predicted"/>
<evidence type="ECO:0000313" key="3">
    <source>
        <dbReference type="Proteomes" id="UP001215598"/>
    </source>
</evidence>
<feature type="region of interest" description="Disordered" evidence="1">
    <location>
        <begin position="1"/>
        <end position="20"/>
    </location>
</feature>
<sequence>MSFASAPIQGSLSWPQPQRAPPLVNAKYIEQPPVNEGRKNGVKGQLLKSVHAKILSGYFAAGWLCCRALEETERRKVLRWSRTQRQGLDQFEPEVFEIFRDGDDSGMATTRGVGEEQPVDVEQEEG</sequence>
<evidence type="ECO:0000256" key="1">
    <source>
        <dbReference type="SAM" id="MobiDB-lite"/>
    </source>
</evidence>
<name>A0AAD7NIY5_9AGAR</name>
<comment type="caution">
    <text evidence="2">The sequence shown here is derived from an EMBL/GenBank/DDBJ whole genome shotgun (WGS) entry which is preliminary data.</text>
</comment>
<dbReference type="EMBL" id="JARKIB010000033">
    <property type="protein sequence ID" value="KAJ7762103.1"/>
    <property type="molecule type" value="Genomic_DNA"/>
</dbReference>
<accession>A0AAD7NIY5</accession>
<feature type="compositionally biased region" description="Acidic residues" evidence="1">
    <location>
        <begin position="117"/>
        <end position="126"/>
    </location>
</feature>
<dbReference type="Proteomes" id="UP001215598">
    <property type="component" value="Unassembled WGS sequence"/>
</dbReference>